<dbReference type="EMBL" id="CP073767">
    <property type="protein sequence ID" value="UWZ53457.1"/>
    <property type="molecule type" value="Genomic_DNA"/>
</dbReference>
<proteinExistence type="predicted"/>
<evidence type="ECO:0000313" key="3">
    <source>
        <dbReference type="Proteomes" id="UP001058003"/>
    </source>
</evidence>
<dbReference type="Proteomes" id="UP001058003">
    <property type="component" value="Chromosome"/>
</dbReference>
<sequence length="521" mass="55365">MRLSRWWRPRDDRGSLPLAMMLTLVGTSLSTLMVPVVITQLRDTAATVDRAQALHAAQAGIDVVMGRIRGSLGSIANLVCVPAATPLRGTVGATVAGVTDVLPGRYQVSVEYQDAVNTTVPCVQTAAGILTVQKAPAYAVITALGTDTPGGATDPIDPRDSRTRTLSATYVFRFTNENVDGGLLRLLGGTYCLDAGSGSPATGTIVTTQPCNTGSSRQTFAYTKDLTLRLVSSITAKNPLGMCISSKADPVVGDLLQFQTCGVSPVIPYYQRWSLNDSSSFQNTANTGTTLGTLCMHAKAAATKGAFMELVTCGGSDNTRTFAPDATVGAGAAGAPNQLVNFQQFGRCVDVTNFNVNLGFLIVWPCKQAPVITGVGWNQRFVVPLAPDEKGTVTGRITTYDSTNKKTYCLTTFKEGDPSHFVTMKACPAPTASDEERDAVEWKVSYRESTYGTSYVIVDAYDRCLSPTDLDNPKLKPEDVFKGSTVVSKLTTAVCDGGKLQKWNAPPNIANPTPLKNVGEK</sequence>
<dbReference type="CDD" id="cd00161">
    <property type="entry name" value="beta-trefoil_Ricin-like"/>
    <property type="match status" value="1"/>
</dbReference>
<protein>
    <submittedName>
        <fullName evidence="2">RICIN domain-containing protein</fullName>
    </submittedName>
</protein>
<dbReference type="SUPFAM" id="SSF50370">
    <property type="entry name" value="Ricin B-like lectins"/>
    <property type="match status" value="2"/>
</dbReference>
<dbReference type="AlphaFoldDB" id="A0A9Q9ML55"/>
<name>A0A9Q9ML55_9ACTN</name>
<dbReference type="RefSeq" id="WP_156090075.1">
    <property type="nucleotide sequence ID" value="NZ_CP073767.1"/>
</dbReference>
<gene>
    <name evidence="2" type="ORF">Daura_44125</name>
</gene>
<evidence type="ECO:0000313" key="2">
    <source>
        <dbReference type="EMBL" id="UWZ53457.1"/>
    </source>
</evidence>
<dbReference type="KEGG" id="daur:Daura_44125"/>
<dbReference type="PROSITE" id="PS50231">
    <property type="entry name" value="RICIN_B_LECTIN"/>
    <property type="match status" value="2"/>
</dbReference>
<dbReference type="InterPro" id="IPR000772">
    <property type="entry name" value="Ricin_B_lectin"/>
</dbReference>
<dbReference type="InterPro" id="IPR035992">
    <property type="entry name" value="Ricin_B-like_lectins"/>
</dbReference>
<evidence type="ECO:0000259" key="1">
    <source>
        <dbReference type="Pfam" id="PF00652"/>
    </source>
</evidence>
<accession>A0A9Q9ML55</accession>
<feature type="domain" description="Ricin B lectin" evidence="1">
    <location>
        <begin position="188"/>
        <end position="283"/>
    </location>
</feature>
<keyword evidence="3" id="KW-1185">Reference proteome</keyword>
<dbReference type="Gene3D" id="2.80.10.50">
    <property type="match status" value="2"/>
</dbReference>
<dbReference type="Pfam" id="PF00652">
    <property type="entry name" value="Ricin_B_lectin"/>
    <property type="match status" value="1"/>
</dbReference>
<organism evidence="2 3">
    <name type="scientific">Dactylosporangium aurantiacum</name>
    <dbReference type="NCBI Taxonomy" id="35754"/>
    <lineage>
        <taxon>Bacteria</taxon>
        <taxon>Bacillati</taxon>
        <taxon>Actinomycetota</taxon>
        <taxon>Actinomycetes</taxon>
        <taxon>Micromonosporales</taxon>
        <taxon>Micromonosporaceae</taxon>
        <taxon>Dactylosporangium</taxon>
    </lineage>
</organism>
<reference evidence="2" key="1">
    <citation type="submission" date="2021-04" db="EMBL/GenBank/DDBJ databases">
        <title>Dactylosporangium aurantiacum NRRL B-8018 full assembly.</title>
        <authorList>
            <person name="Hartkoorn R.C."/>
            <person name="Beaudoing E."/>
            <person name="Hot D."/>
        </authorList>
    </citation>
    <scope>NUCLEOTIDE SEQUENCE</scope>
    <source>
        <strain evidence="2">NRRL B-8018</strain>
    </source>
</reference>
<dbReference type="OrthoDB" id="4816288at2"/>